<dbReference type="EMBL" id="CP036339">
    <property type="protein sequence ID" value="QDT75903.1"/>
    <property type="molecule type" value="Genomic_DNA"/>
</dbReference>
<gene>
    <name evidence="1" type="ORF">I41_51480</name>
</gene>
<protein>
    <submittedName>
        <fullName evidence="1">Uncharacterized protein</fullName>
    </submittedName>
</protein>
<keyword evidence="2" id="KW-1185">Reference proteome</keyword>
<dbReference type="Proteomes" id="UP000317909">
    <property type="component" value="Chromosome"/>
</dbReference>
<evidence type="ECO:0000313" key="1">
    <source>
        <dbReference type="EMBL" id="QDT75903.1"/>
    </source>
</evidence>
<dbReference type="KEGG" id="llh:I41_51480"/>
<dbReference type="AlphaFoldDB" id="A0A517U5M2"/>
<organism evidence="1 2">
    <name type="scientific">Lacipirellula limnantheis</name>
    <dbReference type="NCBI Taxonomy" id="2528024"/>
    <lineage>
        <taxon>Bacteria</taxon>
        <taxon>Pseudomonadati</taxon>
        <taxon>Planctomycetota</taxon>
        <taxon>Planctomycetia</taxon>
        <taxon>Pirellulales</taxon>
        <taxon>Lacipirellulaceae</taxon>
        <taxon>Lacipirellula</taxon>
    </lineage>
</organism>
<accession>A0A517U5M2</accession>
<sequence>MYPHAIEYPEGRVRFNLVDGPMADCVVAFIGPRPVDITGCEIGHACWIMSDGGQVGKAFRLWQRRHDATNSPAAALELDLHTYKIISRKDDGEDIDLKCHFAFTVIKRI</sequence>
<reference evidence="1 2" key="1">
    <citation type="submission" date="2019-02" db="EMBL/GenBank/DDBJ databases">
        <title>Deep-cultivation of Planctomycetes and their phenomic and genomic characterization uncovers novel biology.</title>
        <authorList>
            <person name="Wiegand S."/>
            <person name="Jogler M."/>
            <person name="Boedeker C."/>
            <person name="Pinto D."/>
            <person name="Vollmers J."/>
            <person name="Rivas-Marin E."/>
            <person name="Kohn T."/>
            <person name="Peeters S.H."/>
            <person name="Heuer A."/>
            <person name="Rast P."/>
            <person name="Oberbeckmann S."/>
            <person name="Bunk B."/>
            <person name="Jeske O."/>
            <person name="Meyerdierks A."/>
            <person name="Storesund J.E."/>
            <person name="Kallscheuer N."/>
            <person name="Luecker S."/>
            <person name="Lage O.M."/>
            <person name="Pohl T."/>
            <person name="Merkel B.J."/>
            <person name="Hornburger P."/>
            <person name="Mueller R.-W."/>
            <person name="Bruemmer F."/>
            <person name="Labrenz M."/>
            <person name="Spormann A.M."/>
            <person name="Op den Camp H."/>
            <person name="Overmann J."/>
            <person name="Amann R."/>
            <person name="Jetten M.S.M."/>
            <person name="Mascher T."/>
            <person name="Medema M.H."/>
            <person name="Devos D.P."/>
            <person name="Kaster A.-K."/>
            <person name="Ovreas L."/>
            <person name="Rohde M."/>
            <person name="Galperin M.Y."/>
            <person name="Jogler C."/>
        </authorList>
    </citation>
    <scope>NUCLEOTIDE SEQUENCE [LARGE SCALE GENOMIC DNA]</scope>
    <source>
        <strain evidence="1 2">I41</strain>
    </source>
</reference>
<evidence type="ECO:0000313" key="2">
    <source>
        <dbReference type="Proteomes" id="UP000317909"/>
    </source>
</evidence>
<proteinExistence type="predicted"/>
<name>A0A517U5M2_9BACT</name>